<sequence>MSDSIEGRFEHVAQRARVATDQIAQVRGEAYVAGVRIEVDANGRIIALESSDPAITQAVRFAHTQALAAAQEQVADIRRALADDPVMASAMRKLIEPTPVTETPAPLKESTWPPPLESWSHPGADVPNPAAHHHNSTPSRPTYQRDQVVGPTDIDDDDDPYYRRTSWLR</sequence>
<reference evidence="2" key="2">
    <citation type="submission" date="2020-09" db="EMBL/GenBank/DDBJ databases">
        <authorList>
            <person name="Sun Q."/>
            <person name="Zhou Y."/>
        </authorList>
    </citation>
    <scope>NUCLEOTIDE SEQUENCE</scope>
    <source>
        <strain evidence="2">CGMCC 4.7278</strain>
    </source>
</reference>
<reference evidence="2" key="1">
    <citation type="journal article" date="2014" name="Int. J. Syst. Evol. Microbiol.">
        <title>Complete genome sequence of Corynebacterium casei LMG S-19264T (=DSM 44701T), isolated from a smear-ripened cheese.</title>
        <authorList>
            <consortium name="US DOE Joint Genome Institute (JGI-PGF)"/>
            <person name="Walter F."/>
            <person name="Albersmeier A."/>
            <person name="Kalinowski J."/>
            <person name="Ruckert C."/>
        </authorList>
    </citation>
    <scope>NUCLEOTIDE SEQUENCE</scope>
    <source>
        <strain evidence="2">CGMCC 4.7278</strain>
    </source>
</reference>
<dbReference type="AlphaFoldDB" id="A0A917V4H9"/>
<dbReference type="Proteomes" id="UP000612956">
    <property type="component" value="Unassembled WGS sequence"/>
</dbReference>
<accession>A0A917V4H9</accession>
<dbReference type="EMBL" id="BMMW01000001">
    <property type="protein sequence ID" value="GGK38606.1"/>
    <property type="molecule type" value="Genomic_DNA"/>
</dbReference>
<comment type="caution">
    <text evidence="2">The sequence shown here is derived from an EMBL/GenBank/DDBJ whole genome shotgun (WGS) entry which is preliminary data.</text>
</comment>
<gene>
    <name evidence="2" type="ORF">GCM10011591_07940</name>
</gene>
<proteinExistence type="predicted"/>
<protein>
    <recommendedName>
        <fullName evidence="4">YbaB/EbfC family DNA-binding protein</fullName>
    </recommendedName>
</protein>
<evidence type="ECO:0000313" key="3">
    <source>
        <dbReference type="Proteomes" id="UP000612956"/>
    </source>
</evidence>
<feature type="compositionally biased region" description="Polar residues" evidence="1">
    <location>
        <begin position="136"/>
        <end position="145"/>
    </location>
</feature>
<keyword evidence="3" id="KW-1185">Reference proteome</keyword>
<evidence type="ECO:0008006" key="4">
    <source>
        <dbReference type="Google" id="ProtNLM"/>
    </source>
</evidence>
<organism evidence="2 3">
    <name type="scientific">Nocardia camponoti</name>
    <dbReference type="NCBI Taxonomy" id="1616106"/>
    <lineage>
        <taxon>Bacteria</taxon>
        <taxon>Bacillati</taxon>
        <taxon>Actinomycetota</taxon>
        <taxon>Actinomycetes</taxon>
        <taxon>Mycobacteriales</taxon>
        <taxon>Nocardiaceae</taxon>
        <taxon>Nocardia</taxon>
    </lineage>
</organism>
<name>A0A917V4H9_9NOCA</name>
<evidence type="ECO:0000256" key="1">
    <source>
        <dbReference type="SAM" id="MobiDB-lite"/>
    </source>
</evidence>
<evidence type="ECO:0000313" key="2">
    <source>
        <dbReference type="EMBL" id="GGK38606.1"/>
    </source>
</evidence>
<feature type="region of interest" description="Disordered" evidence="1">
    <location>
        <begin position="93"/>
        <end position="169"/>
    </location>
</feature>